<dbReference type="InterPro" id="IPR000620">
    <property type="entry name" value="EamA_dom"/>
</dbReference>
<reference evidence="8 9" key="1">
    <citation type="submission" date="2019-10" db="EMBL/GenBank/DDBJ databases">
        <title>Cognatihalovulum marinum gen. nov. sp. nov., a new member of the family Rhodobacteraceae isolated from deep seawater of the Northwest Indian Ocean.</title>
        <authorList>
            <person name="Ruan C."/>
            <person name="Wang J."/>
            <person name="Zheng X."/>
            <person name="Song L."/>
            <person name="Zhu Y."/>
            <person name="Huang Y."/>
            <person name="Lu Z."/>
            <person name="Du W."/>
            <person name="Huang L."/>
            <person name="Dai X."/>
        </authorList>
    </citation>
    <scope>NUCLEOTIDE SEQUENCE [LARGE SCALE GENOMIC DNA]</scope>
    <source>
        <strain evidence="8 9">2CG4</strain>
    </source>
</reference>
<dbReference type="InterPro" id="IPR037185">
    <property type="entry name" value="EmrE-like"/>
</dbReference>
<comment type="caution">
    <text evidence="8">The sequence shown here is derived from an EMBL/GenBank/DDBJ whole genome shotgun (WGS) entry which is preliminary data.</text>
</comment>
<dbReference type="PANTHER" id="PTHR22911:SF6">
    <property type="entry name" value="SOLUTE CARRIER FAMILY 35 MEMBER G1"/>
    <property type="match status" value="1"/>
</dbReference>
<feature type="domain" description="EamA" evidence="7">
    <location>
        <begin position="12"/>
        <end position="141"/>
    </location>
</feature>
<evidence type="ECO:0000259" key="7">
    <source>
        <dbReference type="Pfam" id="PF00892"/>
    </source>
</evidence>
<feature type="transmembrane region" description="Helical" evidence="6">
    <location>
        <begin position="180"/>
        <end position="199"/>
    </location>
</feature>
<dbReference type="PANTHER" id="PTHR22911">
    <property type="entry name" value="ACYL-MALONYL CONDENSING ENZYME-RELATED"/>
    <property type="match status" value="1"/>
</dbReference>
<evidence type="ECO:0000313" key="8">
    <source>
        <dbReference type="EMBL" id="MSU90994.1"/>
    </source>
</evidence>
<comment type="subcellular location">
    <subcellularLocation>
        <location evidence="1">Membrane</location>
        <topology evidence="1">Multi-pass membrane protein</topology>
    </subcellularLocation>
</comment>
<protein>
    <submittedName>
        <fullName evidence="8">EamA family transporter</fullName>
    </submittedName>
</protein>
<name>A0A6L5Z4R0_9RHOB</name>
<organism evidence="8 9">
    <name type="scientific">Halovulum marinum</name>
    <dbReference type="NCBI Taxonomy" id="2662447"/>
    <lineage>
        <taxon>Bacteria</taxon>
        <taxon>Pseudomonadati</taxon>
        <taxon>Pseudomonadota</taxon>
        <taxon>Alphaproteobacteria</taxon>
        <taxon>Rhodobacterales</taxon>
        <taxon>Paracoccaceae</taxon>
        <taxon>Halovulum</taxon>
    </lineage>
</organism>
<comment type="similarity">
    <text evidence="2">Belongs to the drug/metabolite transporter (DMT) superfamily. 10 TMS drug/metabolite exporter (DME) (TC 2.A.7.3) family.</text>
</comment>
<feature type="transmembrane region" description="Helical" evidence="6">
    <location>
        <begin position="211"/>
        <end position="232"/>
    </location>
</feature>
<keyword evidence="4 6" id="KW-1133">Transmembrane helix</keyword>
<evidence type="ECO:0000256" key="1">
    <source>
        <dbReference type="ARBA" id="ARBA00004141"/>
    </source>
</evidence>
<dbReference type="GO" id="GO:0016020">
    <property type="term" value="C:membrane"/>
    <property type="evidence" value="ECO:0007669"/>
    <property type="project" value="UniProtKB-SubCell"/>
</dbReference>
<sequence length="293" mass="31116">MDQTPRPLAAFAFMLAGILSFTLMAVAGRELAGHHDTFEIMFYRSLLGIGIVLAVGGLAGSLGQINTGQIRLHGLRNVFHFTGQNLWFFAVGLIPLGQLFALEFTTPLWVALLAPLVLGERWRLTRGVAAVVGFAGILMVARPDTIVLSPGVVAAILSAFGFAGTMLVTKILSRRDGVTCILFWLVVFQSGFGLVTAGIDGDIAAPTAASLPWLAVVGCTGLFAHWCITNALKRAPASIVSPMEFLRLPAMAVTGYLLYAEPLEPAVFLGATMVLGANLLNIAVEQRRQNAPG</sequence>
<evidence type="ECO:0000256" key="2">
    <source>
        <dbReference type="ARBA" id="ARBA00009853"/>
    </source>
</evidence>
<evidence type="ECO:0000256" key="6">
    <source>
        <dbReference type="SAM" id="Phobius"/>
    </source>
</evidence>
<keyword evidence="9" id="KW-1185">Reference proteome</keyword>
<feature type="transmembrane region" description="Helical" evidence="6">
    <location>
        <begin position="147"/>
        <end position="168"/>
    </location>
</feature>
<dbReference type="SUPFAM" id="SSF103481">
    <property type="entry name" value="Multidrug resistance efflux transporter EmrE"/>
    <property type="match status" value="2"/>
</dbReference>
<accession>A0A6L5Z4R0</accession>
<feature type="transmembrane region" description="Helical" evidence="6">
    <location>
        <begin position="124"/>
        <end position="141"/>
    </location>
</feature>
<evidence type="ECO:0000313" key="9">
    <source>
        <dbReference type="Proteomes" id="UP000474957"/>
    </source>
</evidence>
<dbReference type="Proteomes" id="UP000474957">
    <property type="component" value="Unassembled WGS sequence"/>
</dbReference>
<dbReference type="EMBL" id="WIND01000014">
    <property type="protein sequence ID" value="MSU90994.1"/>
    <property type="molecule type" value="Genomic_DNA"/>
</dbReference>
<evidence type="ECO:0000256" key="4">
    <source>
        <dbReference type="ARBA" id="ARBA00022989"/>
    </source>
</evidence>
<feature type="transmembrane region" description="Helical" evidence="6">
    <location>
        <begin position="244"/>
        <end position="260"/>
    </location>
</feature>
<feature type="transmembrane region" description="Helical" evidence="6">
    <location>
        <begin position="46"/>
        <end position="66"/>
    </location>
</feature>
<feature type="domain" description="EamA" evidence="7">
    <location>
        <begin position="150"/>
        <end position="280"/>
    </location>
</feature>
<dbReference type="AlphaFoldDB" id="A0A6L5Z4R0"/>
<feature type="transmembrane region" description="Helical" evidence="6">
    <location>
        <begin position="6"/>
        <end position="26"/>
    </location>
</feature>
<evidence type="ECO:0000256" key="3">
    <source>
        <dbReference type="ARBA" id="ARBA00022692"/>
    </source>
</evidence>
<feature type="transmembrane region" description="Helical" evidence="6">
    <location>
        <begin position="86"/>
        <end position="112"/>
    </location>
</feature>
<evidence type="ECO:0000256" key="5">
    <source>
        <dbReference type="ARBA" id="ARBA00023136"/>
    </source>
</evidence>
<dbReference type="RefSeq" id="WP_154447706.1">
    <property type="nucleotide sequence ID" value="NZ_WIND01000014.1"/>
</dbReference>
<dbReference type="Pfam" id="PF00892">
    <property type="entry name" value="EamA"/>
    <property type="match status" value="2"/>
</dbReference>
<gene>
    <name evidence="8" type="ORF">GE300_15475</name>
</gene>
<keyword evidence="3 6" id="KW-0812">Transmembrane</keyword>
<proteinExistence type="inferred from homology"/>
<keyword evidence="5 6" id="KW-0472">Membrane</keyword>
<feature type="transmembrane region" description="Helical" evidence="6">
    <location>
        <begin position="266"/>
        <end position="284"/>
    </location>
</feature>